<accession>A0AAE3J1F9</accession>
<dbReference type="Proteomes" id="UP001208041">
    <property type="component" value="Unassembled WGS sequence"/>
</dbReference>
<name>A0AAE3J1F9_9RHOB</name>
<evidence type="ECO:0000313" key="1">
    <source>
        <dbReference type="EMBL" id="MCV6826023.1"/>
    </source>
</evidence>
<comment type="caution">
    <text evidence="1">The sequence shown here is derived from an EMBL/GenBank/DDBJ whole genome shotgun (WGS) entry which is preliminary data.</text>
</comment>
<gene>
    <name evidence="1" type="ORF">OH136_15780</name>
</gene>
<evidence type="ECO:0000313" key="2">
    <source>
        <dbReference type="Proteomes" id="UP001208041"/>
    </source>
</evidence>
<organism evidence="1 2">
    <name type="scientific">Halocynthiibacter halioticoli</name>
    <dbReference type="NCBI Taxonomy" id="2986804"/>
    <lineage>
        <taxon>Bacteria</taxon>
        <taxon>Pseudomonadati</taxon>
        <taxon>Pseudomonadota</taxon>
        <taxon>Alphaproteobacteria</taxon>
        <taxon>Rhodobacterales</taxon>
        <taxon>Paracoccaceae</taxon>
        <taxon>Halocynthiibacter</taxon>
    </lineage>
</organism>
<proteinExistence type="predicted"/>
<dbReference type="AlphaFoldDB" id="A0AAE3J1F9"/>
<sequence length="66" mass="7699">MQRMMLEELKKEVEAFLVSERMSATALGREAVSDPNFVHDLRKGREPRFKTVRAVTSFMQRKQKGD</sequence>
<protein>
    <submittedName>
        <fullName evidence="1">Uncharacterized protein</fullName>
    </submittedName>
</protein>
<dbReference type="RefSeq" id="WP_263954995.1">
    <property type="nucleotide sequence ID" value="NZ_JAOYFC010000006.1"/>
</dbReference>
<keyword evidence="2" id="KW-1185">Reference proteome</keyword>
<reference evidence="1" key="1">
    <citation type="submission" date="2022-10" db="EMBL/GenBank/DDBJ databases">
        <authorList>
            <person name="Yue Y."/>
        </authorList>
    </citation>
    <scope>NUCLEOTIDE SEQUENCE</scope>
    <source>
        <strain evidence="1">Z654</strain>
    </source>
</reference>
<dbReference type="EMBL" id="JAOYFC010000006">
    <property type="protein sequence ID" value="MCV6826023.1"/>
    <property type="molecule type" value="Genomic_DNA"/>
</dbReference>